<protein>
    <submittedName>
        <fullName evidence="1">Uncharacterized protein</fullName>
    </submittedName>
</protein>
<gene>
    <name evidence="1" type="ORF">LEO2_50</name>
</gene>
<evidence type="ECO:0000313" key="2">
    <source>
        <dbReference type="Proteomes" id="UP000223773"/>
    </source>
</evidence>
<dbReference type="Proteomes" id="UP000223773">
    <property type="component" value="Segment"/>
</dbReference>
<reference evidence="2" key="1">
    <citation type="submission" date="2016-02" db="EMBL/GenBank/DDBJ databases">
        <authorList>
            <person name="Morales N."/>
            <person name="Badran S."/>
            <person name="Schick P."/>
            <person name="Jacoby B."/>
            <person name="Reddi K."/>
            <person name="Villella W."/>
            <person name="Sanders E.R."/>
            <person name="Lorenz T.C."/>
        </authorList>
    </citation>
    <scope>NUCLEOTIDE SEQUENCE [LARGE SCALE GENOMIC DNA]</scope>
</reference>
<keyword evidence="2" id="KW-1185">Reference proteome</keyword>
<name>A0A1S5QTQ9_9CAUD</name>
<sequence length="87" mass="10008">MTNGAGEEKTISVRNNLLDIYDTLKSSNDIPEETKKILKEKVNKVFRQVSLIHDNLEDATSEGWQLETAMDKIADELYYNGVYNREI</sequence>
<organism evidence="1 2">
    <name type="scientific">Bacillus phage Leo2</name>
    <dbReference type="NCBI Taxonomy" id="1815973"/>
    <lineage>
        <taxon>Viruses</taxon>
        <taxon>Duplodnaviria</taxon>
        <taxon>Heunggongvirae</taxon>
        <taxon>Uroviricota</taxon>
        <taxon>Caudoviricetes</taxon>
        <taxon>Ehrlichviridae</taxon>
        <taxon>Andromedavirus</taxon>
        <taxon>Andromedavirus leo2</taxon>
    </lineage>
</organism>
<dbReference type="EMBL" id="KU836751">
    <property type="protein sequence ID" value="AMR60088.1"/>
    <property type="molecule type" value="Genomic_DNA"/>
</dbReference>
<evidence type="ECO:0000313" key="1">
    <source>
        <dbReference type="EMBL" id="AMR60088.1"/>
    </source>
</evidence>
<accession>A0A1S5QTQ9</accession>
<proteinExistence type="predicted"/>